<proteinExistence type="predicted"/>
<accession>A0A835CR91</accession>
<feature type="domain" description="DUF4773" evidence="3">
    <location>
        <begin position="52"/>
        <end position="158"/>
    </location>
</feature>
<reference evidence="4 5" key="1">
    <citation type="submission" date="2020-08" db="EMBL/GenBank/DDBJ databases">
        <title>Aphidius gifuensis genome sequencing and assembly.</title>
        <authorList>
            <person name="Du Z."/>
        </authorList>
    </citation>
    <scope>NUCLEOTIDE SEQUENCE [LARGE SCALE GENOMIC DNA]</scope>
    <source>
        <strain evidence="4">YNYX2018</strain>
        <tissue evidence="4">Adults</tissue>
    </source>
</reference>
<dbReference type="Pfam" id="PF15998">
    <property type="entry name" value="DUF4773"/>
    <property type="match status" value="1"/>
</dbReference>
<feature type="signal peptide" evidence="2">
    <location>
        <begin position="1"/>
        <end position="18"/>
    </location>
</feature>
<dbReference type="OrthoDB" id="6590335at2759"/>
<dbReference type="InterPro" id="IPR018247">
    <property type="entry name" value="EF_Hand_1_Ca_BS"/>
</dbReference>
<keyword evidence="5" id="KW-1185">Reference proteome</keyword>
<evidence type="ECO:0000256" key="2">
    <source>
        <dbReference type="SAM" id="SignalP"/>
    </source>
</evidence>
<evidence type="ECO:0000313" key="4">
    <source>
        <dbReference type="EMBL" id="KAF7992584.1"/>
    </source>
</evidence>
<evidence type="ECO:0000259" key="3">
    <source>
        <dbReference type="Pfam" id="PF15998"/>
    </source>
</evidence>
<gene>
    <name evidence="4" type="ORF">HCN44_004928</name>
</gene>
<evidence type="ECO:0000313" key="5">
    <source>
        <dbReference type="Proteomes" id="UP000639338"/>
    </source>
</evidence>
<dbReference type="PROSITE" id="PS00018">
    <property type="entry name" value="EF_HAND_1"/>
    <property type="match status" value="1"/>
</dbReference>
<organism evidence="4 5">
    <name type="scientific">Aphidius gifuensis</name>
    <name type="common">Parasitoid wasp</name>
    <dbReference type="NCBI Taxonomy" id="684658"/>
    <lineage>
        <taxon>Eukaryota</taxon>
        <taxon>Metazoa</taxon>
        <taxon>Ecdysozoa</taxon>
        <taxon>Arthropoda</taxon>
        <taxon>Hexapoda</taxon>
        <taxon>Insecta</taxon>
        <taxon>Pterygota</taxon>
        <taxon>Neoptera</taxon>
        <taxon>Endopterygota</taxon>
        <taxon>Hymenoptera</taxon>
        <taxon>Apocrita</taxon>
        <taxon>Ichneumonoidea</taxon>
        <taxon>Braconidae</taxon>
        <taxon>Aphidiinae</taxon>
        <taxon>Aphidius</taxon>
    </lineage>
</organism>
<dbReference type="Proteomes" id="UP000639338">
    <property type="component" value="Unassembled WGS sequence"/>
</dbReference>
<keyword evidence="2" id="KW-0732">Signal</keyword>
<feature type="chain" id="PRO_5032941570" description="DUF4773 domain-containing protein" evidence="2">
    <location>
        <begin position="19"/>
        <end position="342"/>
    </location>
</feature>
<name>A0A835CR91_APHGI</name>
<evidence type="ECO:0000256" key="1">
    <source>
        <dbReference type="SAM" id="MobiDB-lite"/>
    </source>
</evidence>
<dbReference type="AlphaFoldDB" id="A0A835CR91"/>
<dbReference type="PANTHER" id="PTHR36299:SF2">
    <property type="entry name" value="DUF4773 DOMAIN-CONTAINING PROTEIN"/>
    <property type="match status" value="1"/>
</dbReference>
<dbReference type="EMBL" id="JACMRX010000003">
    <property type="protein sequence ID" value="KAF7992584.1"/>
    <property type="molecule type" value="Genomic_DNA"/>
</dbReference>
<feature type="compositionally biased region" description="Low complexity" evidence="1">
    <location>
        <begin position="174"/>
        <end position="183"/>
    </location>
</feature>
<protein>
    <recommendedName>
        <fullName evidence="3">DUF4773 domain-containing protein</fullName>
    </recommendedName>
</protein>
<dbReference type="PANTHER" id="PTHR36299">
    <property type="entry name" value="AGAP008005-PA"/>
    <property type="match status" value="1"/>
</dbReference>
<dbReference type="InterPro" id="IPR031941">
    <property type="entry name" value="DUF4773"/>
</dbReference>
<feature type="region of interest" description="Disordered" evidence="1">
    <location>
        <begin position="172"/>
        <end position="193"/>
    </location>
</feature>
<feature type="compositionally biased region" description="Acidic residues" evidence="1">
    <location>
        <begin position="184"/>
        <end position="193"/>
    </location>
</feature>
<sequence>MAVKLLLVLSLAVVAVSSAGILETLLSWDLNDTEGRSTAPQPKCLNQANGYLCCVDIVFTPGIKARPACVNINQKNNNVTLNLSYGDNPVHNATIKIDDAANKPTCMNVLANFGDFAYLCAKFTTVTRQESGHTGCLVIEPVLVEPLDIYSMGCFKFDGGVKQVDAPLSIEQASNSSKSTDSTTQDDEDDDDSLNTDELFAVVSESAEQGLALFSRWLGIKLNDKINSTTNKANEDIKKKDEQNLSTTIKTTSRSGRGMVLDNNPANEDKSDERFKQLLSAQDNILKEPEMIGNSDGKKTTFVFSQIPDTTNVQQKNILPVVPRESRRGGRAYNIHQHINEI</sequence>
<comment type="caution">
    <text evidence="4">The sequence shown here is derived from an EMBL/GenBank/DDBJ whole genome shotgun (WGS) entry which is preliminary data.</text>
</comment>